<dbReference type="Gene3D" id="3.90.79.20">
    <property type="match status" value="1"/>
</dbReference>
<dbReference type="InterPro" id="IPR049734">
    <property type="entry name" value="NudC-like_C"/>
</dbReference>
<dbReference type="InterPro" id="IPR000086">
    <property type="entry name" value="NUDIX_hydrolase_dom"/>
</dbReference>
<comment type="catalytic activity">
    <reaction evidence="9">
        <text>a 5'-end NAD(+)-phospho-ribonucleoside in mRNA + H2O = a 5'-end phospho-adenosine-phospho-ribonucleoside in mRNA + beta-nicotinamide D-ribonucleotide + 2 H(+)</text>
        <dbReference type="Rhea" id="RHEA:60876"/>
        <dbReference type="Rhea" id="RHEA-COMP:15698"/>
        <dbReference type="Rhea" id="RHEA-COMP:15719"/>
        <dbReference type="ChEBI" id="CHEBI:14649"/>
        <dbReference type="ChEBI" id="CHEBI:15377"/>
        <dbReference type="ChEBI" id="CHEBI:15378"/>
        <dbReference type="ChEBI" id="CHEBI:144029"/>
        <dbReference type="ChEBI" id="CHEBI:144051"/>
    </reaction>
    <physiologicalReaction direction="left-to-right" evidence="9">
        <dbReference type="Rhea" id="RHEA:60877"/>
    </physiologicalReaction>
</comment>
<keyword evidence="6" id="KW-0378">Hydrolase</keyword>
<dbReference type="PROSITE" id="PS51462">
    <property type="entry name" value="NUDIX"/>
    <property type="match status" value="1"/>
</dbReference>
<name>A0A8J3CB82_9PSEU</name>
<dbReference type="Pfam" id="PF09297">
    <property type="entry name" value="Zn_ribbon_NUD"/>
    <property type="match status" value="1"/>
</dbReference>
<dbReference type="InterPro" id="IPR050241">
    <property type="entry name" value="NAD-cap_RNA_hydrolase_NudC"/>
</dbReference>
<evidence type="ECO:0000256" key="9">
    <source>
        <dbReference type="ARBA" id="ARBA00023679"/>
    </source>
</evidence>
<dbReference type="PANTHER" id="PTHR42904:SF6">
    <property type="entry name" value="NAD-CAPPED RNA HYDROLASE NUDT12"/>
    <property type="match status" value="1"/>
</dbReference>
<dbReference type="Proteomes" id="UP000637578">
    <property type="component" value="Unassembled WGS sequence"/>
</dbReference>
<dbReference type="RefSeq" id="WP_229686078.1">
    <property type="nucleotide sequence ID" value="NZ_BMMK01000003.1"/>
</dbReference>
<dbReference type="GO" id="GO:0006742">
    <property type="term" value="P:NADP+ catabolic process"/>
    <property type="evidence" value="ECO:0007669"/>
    <property type="project" value="TreeGrafter"/>
</dbReference>
<comment type="caution">
    <text evidence="11">The sequence shown here is derived from an EMBL/GenBank/DDBJ whole genome shotgun (WGS) entry which is preliminary data.</text>
</comment>
<sequence length="313" mass="33900">MNGARAGEPFQLAGAPALSRSTVARDEVLRDDTERLQREWPTGRLLRIDHHGRARMAGDHGELALTYSGTAEFGPEPVEHAVLLGEQDGTCYWAVRVESPDDDGGDWADLRIAGALLNDTDAGLMTSAVALLNWHDAAGFCAVCGTPTHREKAGWARQCPGCGREEYPRTDPAVICLVHDEEGVNGEHVLLARQPVWPPERYSILAGFVEAGESLEACVVREIAEEVGLTVHGVRYLASQPWPFPRSLMLGFTAVASRHAPLRLADGEIEDARWVHRDEVRAVLREGGRVPGVRVPGMSSIAGKIVAAWAQAG</sequence>
<gene>
    <name evidence="11" type="primary">nudC</name>
    <name evidence="11" type="ORF">GCM10012275_11310</name>
</gene>
<evidence type="ECO:0000256" key="7">
    <source>
        <dbReference type="ARBA" id="ARBA00022842"/>
    </source>
</evidence>
<keyword evidence="8" id="KW-0520">NAD</keyword>
<organism evidence="11 12">
    <name type="scientific">Longimycelium tulufanense</name>
    <dbReference type="NCBI Taxonomy" id="907463"/>
    <lineage>
        <taxon>Bacteria</taxon>
        <taxon>Bacillati</taxon>
        <taxon>Actinomycetota</taxon>
        <taxon>Actinomycetes</taxon>
        <taxon>Pseudonocardiales</taxon>
        <taxon>Pseudonocardiaceae</taxon>
        <taxon>Longimycelium</taxon>
    </lineage>
</organism>
<dbReference type="GO" id="GO:0019677">
    <property type="term" value="P:NAD+ catabolic process"/>
    <property type="evidence" value="ECO:0007669"/>
    <property type="project" value="TreeGrafter"/>
</dbReference>
<dbReference type="EC" id="3.6.1.22" evidence="4"/>
<dbReference type="Pfam" id="PF09296">
    <property type="entry name" value="NUDIX-like"/>
    <property type="match status" value="1"/>
</dbReference>
<evidence type="ECO:0000256" key="2">
    <source>
        <dbReference type="ARBA" id="ARBA00001947"/>
    </source>
</evidence>
<dbReference type="GO" id="GO:0005829">
    <property type="term" value="C:cytosol"/>
    <property type="evidence" value="ECO:0007669"/>
    <property type="project" value="TreeGrafter"/>
</dbReference>
<evidence type="ECO:0000313" key="11">
    <source>
        <dbReference type="EMBL" id="GGM42076.1"/>
    </source>
</evidence>
<keyword evidence="5" id="KW-0479">Metal-binding</keyword>
<evidence type="ECO:0000256" key="8">
    <source>
        <dbReference type="ARBA" id="ARBA00023027"/>
    </source>
</evidence>
<comment type="similarity">
    <text evidence="3">Belongs to the Nudix hydrolase family. NudC subfamily.</text>
</comment>
<reference evidence="11" key="1">
    <citation type="journal article" date="2014" name="Int. J. Syst. Evol. Microbiol.">
        <title>Complete genome sequence of Corynebacterium casei LMG S-19264T (=DSM 44701T), isolated from a smear-ripened cheese.</title>
        <authorList>
            <consortium name="US DOE Joint Genome Institute (JGI-PGF)"/>
            <person name="Walter F."/>
            <person name="Albersmeier A."/>
            <person name="Kalinowski J."/>
            <person name="Ruckert C."/>
        </authorList>
    </citation>
    <scope>NUCLEOTIDE SEQUENCE</scope>
    <source>
        <strain evidence="11">CGMCC 4.5737</strain>
    </source>
</reference>
<feature type="domain" description="Nudix hydrolase" evidence="10">
    <location>
        <begin position="168"/>
        <end position="297"/>
    </location>
</feature>
<dbReference type="InterPro" id="IPR015375">
    <property type="entry name" value="NADH_PPase-like_N"/>
</dbReference>
<dbReference type="EMBL" id="BMMK01000003">
    <property type="protein sequence ID" value="GGM42076.1"/>
    <property type="molecule type" value="Genomic_DNA"/>
</dbReference>
<dbReference type="CDD" id="cd03429">
    <property type="entry name" value="NUDIX_NADH_pyrophosphatase_Nudt13"/>
    <property type="match status" value="1"/>
</dbReference>
<accession>A0A8J3CB82</accession>
<proteinExistence type="inferred from homology"/>
<dbReference type="InterPro" id="IPR015797">
    <property type="entry name" value="NUDIX_hydrolase-like_dom_sf"/>
</dbReference>
<evidence type="ECO:0000313" key="12">
    <source>
        <dbReference type="Proteomes" id="UP000637578"/>
    </source>
</evidence>
<evidence type="ECO:0000256" key="5">
    <source>
        <dbReference type="ARBA" id="ARBA00022723"/>
    </source>
</evidence>
<dbReference type="GO" id="GO:0035529">
    <property type="term" value="F:NADH pyrophosphatase activity"/>
    <property type="evidence" value="ECO:0007669"/>
    <property type="project" value="TreeGrafter"/>
</dbReference>
<keyword evidence="12" id="KW-1185">Reference proteome</keyword>
<dbReference type="NCBIfam" id="NF001299">
    <property type="entry name" value="PRK00241.1"/>
    <property type="match status" value="1"/>
</dbReference>
<dbReference type="InterPro" id="IPR015376">
    <property type="entry name" value="Znr_NADH_PPase"/>
</dbReference>
<evidence type="ECO:0000256" key="1">
    <source>
        <dbReference type="ARBA" id="ARBA00001946"/>
    </source>
</evidence>
<dbReference type="AlphaFoldDB" id="A0A8J3CB82"/>
<dbReference type="GO" id="GO:0046872">
    <property type="term" value="F:metal ion binding"/>
    <property type="evidence" value="ECO:0007669"/>
    <property type="project" value="UniProtKB-KW"/>
</dbReference>
<dbReference type="PANTHER" id="PTHR42904">
    <property type="entry name" value="NUDIX HYDROLASE, NUDC SUBFAMILY"/>
    <property type="match status" value="1"/>
</dbReference>
<dbReference type="PROSITE" id="PS00893">
    <property type="entry name" value="NUDIX_BOX"/>
    <property type="match status" value="1"/>
</dbReference>
<dbReference type="Pfam" id="PF00293">
    <property type="entry name" value="NUDIX"/>
    <property type="match status" value="1"/>
</dbReference>
<dbReference type="Gene3D" id="3.90.79.10">
    <property type="entry name" value="Nucleoside Triphosphate Pyrophosphohydrolase"/>
    <property type="match status" value="1"/>
</dbReference>
<keyword evidence="7" id="KW-0460">Magnesium</keyword>
<dbReference type="SUPFAM" id="SSF55811">
    <property type="entry name" value="Nudix"/>
    <property type="match status" value="1"/>
</dbReference>
<evidence type="ECO:0000256" key="6">
    <source>
        <dbReference type="ARBA" id="ARBA00022801"/>
    </source>
</evidence>
<evidence type="ECO:0000259" key="10">
    <source>
        <dbReference type="PROSITE" id="PS51462"/>
    </source>
</evidence>
<comment type="cofactor">
    <cofactor evidence="1">
        <name>Mg(2+)</name>
        <dbReference type="ChEBI" id="CHEBI:18420"/>
    </cofactor>
</comment>
<comment type="cofactor">
    <cofactor evidence="2">
        <name>Zn(2+)</name>
        <dbReference type="ChEBI" id="CHEBI:29105"/>
    </cofactor>
</comment>
<dbReference type="InterPro" id="IPR020084">
    <property type="entry name" value="NUDIX_hydrolase_CS"/>
</dbReference>
<evidence type="ECO:0000256" key="3">
    <source>
        <dbReference type="ARBA" id="ARBA00009595"/>
    </source>
</evidence>
<reference evidence="11" key="2">
    <citation type="submission" date="2020-09" db="EMBL/GenBank/DDBJ databases">
        <authorList>
            <person name="Sun Q."/>
            <person name="Zhou Y."/>
        </authorList>
    </citation>
    <scope>NUCLEOTIDE SEQUENCE</scope>
    <source>
        <strain evidence="11">CGMCC 4.5737</strain>
    </source>
</reference>
<protein>
    <recommendedName>
        <fullName evidence="4">NAD(+) diphosphatase</fullName>
        <ecNumber evidence="4">3.6.1.22</ecNumber>
    </recommendedName>
</protein>
<evidence type="ECO:0000256" key="4">
    <source>
        <dbReference type="ARBA" id="ARBA00012381"/>
    </source>
</evidence>